<keyword evidence="2" id="KW-1185">Reference proteome</keyword>
<feature type="region of interest" description="Disordered" evidence="1">
    <location>
        <begin position="133"/>
        <end position="177"/>
    </location>
</feature>
<dbReference type="GeneID" id="118498393"/>
<name>A0A7E6CYW6_9CHIR</name>
<dbReference type="Proteomes" id="UP000504628">
    <property type="component" value="Chromosome X"/>
</dbReference>
<dbReference type="RefSeq" id="XP_035872243.1">
    <property type="nucleotide sequence ID" value="XM_036016350.1"/>
</dbReference>
<evidence type="ECO:0000256" key="1">
    <source>
        <dbReference type="SAM" id="MobiDB-lite"/>
    </source>
</evidence>
<evidence type="ECO:0000313" key="3">
    <source>
        <dbReference type="RefSeq" id="XP_035872243.1"/>
    </source>
</evidence>
<gene>
    <name evidence="3" type="primary">LOC118498393</name>
</gene>
<dbReference type="InParanoid" id="A0A7E6CYW6"/>
<sequence>MAMEITFSDTSSEFTQYHSHNMLWTTSEPVRFIKNPQICMELQETSDAKVTLRNKDRVGGITCPDFKPYDKAIVIKTEPQVQVGWNWDNHNQNIPRGSHTPRRARIPRLWGAREPTPRAPIPASSQSILNSCHRSSLLPSPLPPPPPTTAARAATAAVSPIPFRSPSSPSSSSFSQPRSLWLGVEGQNLQQQDPLVLATKRLEQMRCDGVKR</sequence>
<dbReference type="KEGG" id="pdic:118498393"/>
<dbReference type="AlphaFoldDB" id="A0A7E6CYW6"/>
<proteinExistence type="predicted"/>
<accession>A0A7E6CYW6</accession>
<organism evidence="2 3">
    <name type="scientific">Phyllostomus discolor</name>
    <name type="common">pale spear-nosed bat</name>
    <dbReference type="NCBI Taxonomy" id="89673"/>
    <lineage>
        <taxon>Eukaryota</taxon>
        <taxon>Metazoa</taxon>
        <taxon>Chordata</taxon>
        <taxon>Craniata</taxon>
        <taxon>Vertebrata</taxon>
        <taxon>Euteleostomi</taxon>
        <taxon>Mammalia</taxon>
        <taxon>Eutheria</taxon>
        <taxon>Laurasiatheria</taxon>
        <taxon>Chiroptera</taxon>
        <taxon>Yangochiroptera</taxon>
        <taxon>Phyllostomidae</taxon>
        <taxon>Phyllostominae</taxon>
        <taxon>Phyllostomus</taxon>
    </lineage>
</organism>
<reference evidence="3" key="1">
    <citation type="submission" date="2025-08" db="UniProtKB">
        <authorList>
            <consortium name="RefSeq"/>
        </authorList>
    </citation>
    <scope>IDENTIFICATION</scope>
    <source>
        <tissue evidence="3">Muscle</tissue>
    </source>
</reference>
<protein>
    <submittedName>
        <fullName evidence="3">Uncharacterized protein LOC118498393</fullName>
    </submittedName>
</protein>
<feature type="compositionally biased region" description="Low complexity" evidence="1">
    <location>
        <begin position="149"/>
        <end position="177"/>
    </location>
</feature>
<evidence type="ECO:0000313" key="2">
    <source>
        <dbReference type="Proteomes" id="UP000504628"/>
    </source>
</evidence>